<name>A0A7V3J9F6_UNCC3</name>
<feature type="domain" description="Ribbon-helix-helix protein CopG" evidence="1">
    <location>
        <begin position="4"/>
        <end position="42"/>
    </location>
</feature>
<sequence length="80" mass="9379">MLSKRVQILIGEKEYKKLKDISKKSRKSLGQIFREAIQLYGERLASRVQRLTAVEKMIKLKIPALDWPKMERSILQASHK</sequence>
<proteinExistence type="predicted"/>
<gene>
    <name evidence="2" type="ORF">ENV41_00640</name>
</gene>
<reference evidence="2" key="1">
    <citation type="journal article" date="2020" name="mSystems">
        <title>Genome- and Community-Level Interaction Insights into Carbon Utilization and Element Cycling Functions of Hydrothermarchaeota in Hydrothermal Sediment.</title>
        <authorList>
            <person name="Zhou Z."/>
            <person name="Liu Y."/>
            <person name="Xu W."/>
            <person name="Pan J."/>
            <person name="Luo Z.H."/>
            <person name="Li M."/>
        </authorList>
    </citation>
    <scope>NUCLEOTIDE SEQUENCE [LARGE SCALE GENOMIC DNA]</scope>
    <source>
        <strain evidence="2">SpSt-757</strain>
    </source>
</reference>
<dbReference type="GO" id="GO:0006355">
    <property type="term" value="P:regulation of DNA-templated transcription"/>
    <property type="evidence" value="ECO:0007669"/>
    <property type="project" value="InterPro"/>
</dbReference>
<dbReference type="Pfam" id="PF01402">
    <property type="entry name" value="RHH_1"/>
    <property type="match status" value="1"/>
</dbReference>
<protein>
    <submittedName>
        <fullName evidence="2">Ribbon-helix-helix protein, CopG family</fullName>
    </submittedName>
</protein>
<organism evidence="2">
    <name type="scientific">candidate division CPR3 bacterium</name>
    <dbReference type="NCBI Taxonomy" id="2268181"/>
    <lineage>
        <taxon>Bacteria</taxon>
        <taxon>Bacteria division CPR3</taxon>
    </lineage>
</organism>
<comment type="caution">
    <text evidence="2">The sequence shown here is derived from an EMBL/GenBank/DDBJ whole genome shotgun (WGS) entry which is preliminary data.</text>
</comment>
<evidence type="ECO:0000259" key="1">
    <source>
        <dbReference type="Pfam" id="PF01402"/>
    </source>
</evidence>
<evidence type="ECO:0000313" key="2">
    <source>
        <dbReference type="EMBL" id="HFZ08628.1"/>
    </source>
</evidence>
<dbReference type="EMBL" id="DTGG01000022">
    <property type="protein sequence ID" value="HFZ08628.1"/>
    <property type="molecule type" value="Genomic_DNA"/>
</dbReference>
<accession>A0A7V3J9F6</accession>
<dbReference type="AlphaFoldDB" id="A0A7V3J9F6"/>
<dbReference type="InterPro" id="IPR002145">
    <property type="entry name" value="CopG"/>
</dbReference>